<comment type="caution">
    <text evidence="5">The sequence shown here is derived from an EMBL/GenBank/DDBJ whole genome shotgun (WGS) entry which is preliminary data.</text>
</comment>
<dbReference type="InterPro" id="IPR001761">
    <property type="entry name" value="Peripla_BP/Lac1_sug-bd_dom"/>
</dbReference>
<dbReference type="Gene3D" id="3.40.50.2300">
    <property type="match status" value="2"/>
</dbReference>
<dbReference type="RefSeq" id="WP_171103070.1">
    <property type="nucleotide sequence ID" value="NZ_BMPT01000022.1"/>
</dbReference>
<dbReference type="SUPFAM" id="SSF47413">
    <property type="entry name" value="lambda repressor-like DNA-binding domains"/>
    <property type="match status" value="1"/>
</dbReference>
<evidence type="ECO:0000313" key="6">
    <source>
        <dbReference type="Proteomes" id="UP000655589"/>
    </source>
</evidence>
<dbReference type="CDD" id="cd01392">
    <property type="entry name" value="HTH_LacI"/>
    <property type="match status" value="1"/>
</dbReference>
<accession>A0A8H9GND8</accession>
<dbReference type="InterPro" id="IPR000843">
    <property type="entry name" value="HTH_LacI"/>
</dbReference>
<dbReference type="EMBL" id="BMPT01000022">
    <property type="protein sequence ID" value="GGM41062.1"/>
    <property type="molecule type" value="Genomic_DNA"/>
</dbReference>
<keyword evidence="3" id="KW-0804">Transcription</keyword>
<evidence type="ECO:0000256" key="3">
    <source>
        <dbReference type="ARBA" id="ARBA00023163"/>
    </source>
</evidence>
<dbReference type="GO" id="GO:0000976">
    <property type="term" value="F:transcription cis-regulatory region binding"/>
    <property type="evidence" value="ECO:0007669"/>
    <property type="project" value="TreeGrafter"/>
</dbReference>
<name>A0A8H9GND8_9MICO</name>
<evidence type="ECO:0000259" key="4">
    <source>
        <dbReference type="PROSITE" id="PS50932"/>
    </source>
</evidence>
<proteinExistence type="predicted"/>
<dbReference type="Pfam" id="PF00532">
    <property type="entry name" value="Peripla_BP_1"/>
    <property type="match status" value="1"/>
</dbReference>
<keyword evidence="2" id="KW-0238">DNA-binding</keyword>
<dbReference type="Proteomes" id="UP000655589">
    <property type="component" value="Unassembled WGS sequence"/>
</dbReference>
<reference evidence="5" key="2">
    <citation type="submission" date="2020-09" db="EMBL/GenBank/DDBJ databases">
        <authorList>
            <person name="Sun Q."/>
            <person name="Ohkuma M."/>
        </authorList>
    </citation>
    <scope>NUCLEOTIDE SEQUENCE</scope>
    <source>
        <strain evidence="5">JCM 3051</strain>
    </source>
</reference>
<feature type="domain" description="HTH lacI-type" evidence="4">
    <location>
        <begin position="5"/>
        <end position="59"/>
    </location>
</feature>
<dbReference type="PANTHER" id="PTHR30146">
    <property type="entry name" value="LACI-RELATED TRANSCRIPTIONAL REPRESSOR"/>
    <property type="match status" value="1"/>
</dbReference>
<dbReference type="Gene3D" id="1.10.260.40">
    <property type="entry name" value="lambda repressor-like DNA-binding domains"/>
    <property type="match status" value="1"/>
</dbReference>
<dbReference type="AlphaFoldDB" id="A0A8H9GND8"/>
<dbReference type="SMART" id="SM00354">
    <property type="entry name" value="HTH_LACI"/>
    <property type="match status" value="1"/>
</dbReference>
<dbReference type="PROSITE" id="PS50932">
    <property type="entry name" value="HTH_LACI_2"/>
    <property type="match status" value="1"/>
</dbReference>
<keyword evidence="6" id="KW-1185">Reference proteome</keyword>
<evidence type="ECO:0000256" key="1">
    <source>
        <dbReference type="ARBA" id="ARBA00023015"/>
    </source>
</evidence>
<organism evidence="5 6">
    <name type="scientific">Promicromonospora citrea</name>
    <dbReference type="NCBI Taxonomy" id="43677"/>
    <lineage>
        <taxon>Bacteria</taxon>
        <taxon>Bacillati</taxon>
        <taxon>Actinomycetota</taxon>
        <taxon>Actinomycetes</taxon>
        <taxon>Micrococcales</taxon>
        <taxon>Promicromonosporaceae</taxon>
        <taxon>Promicromonospora</taxon>
    </lineage>
</organism>
<protein>
    <submittedName>
        <fullName evidence="5">Alanine racemase</fullName>
    </submittedName>
</protein>
<dbReference type="Pfam" id="PF00356">
    <property type="entry name" value="LacI"/>
    <property type="match status" value="1"/>
</dbReference>
<dbReference type="PROSITE" id="PS00356">
    <property type="entry name" value="HTH_LACI_1"/>
    <property type="match status" value="1"/>
</dbReference>
<gene>
    <name evidence="5" type="ORF">GCM10010102_40670</name>
</gene>
<evidence type="ECO:0000313" key="5">
    <source>
        <dbReference type="EMBL" id="GGM41062.1"/>
    </source>
</evidence>
<dbReference type="GO" id="GO:0003700">
    <property type="term" value="F:DNA-binding transcription factor activity"/>
    <property type="evidence" value="ECO:0007669"/>
    <property type="project" value="TreeGrafter"/>
</dbReference>
<reference evidence="5" key="1">
    <citation type="journal article" date="2014" name="Int. J. Syst. Evol. Microbiol.">
        <title>Complete genome sequence of Corynebacterium casei LMG S-19264T (=DSM 44701T), isolated from a smear-ripened cheese.</title>
        <authorList>
            <consortium name="US DOE Joint Genome Institute (JGI-PGF)"/>
            <person name="Walter F."/>
            <person name="Albersmeier A."/>
            <person name="Kalinowski J."/>
            <person name="Ruckert C."/>
        </authorList>
    </citation>
    <scope>NUCLEOTIDE SEQUENCE</scope>
    <source>
        <strain evidence="5">JCM 3051</strain>
    </source>
</reference>
<dbReference type="PANTHER" id="PTHR30146:SF109">
    <property type="entry name" value="HTH-TYPE TRANSCRIPTIONAL REGULATOR GALS"/>
    <property type="match status" value="1"/>
</dbReference>
<dbReference type="InterPro" id="IPR028082">
    <property type="entry name" value="Peripla_BP_I"/>
</dbReference>
<sequence>MAKAPTVQDVARAAGVSRQTVSNVLNAPDIVREPTRERVQAAIVELGYRPHAAARRLRTRRSSTIGVRLDPYAGGISGVVLDRFVHALTERAGDRGMRVLLYAARTPGEEIDRIGDLVDGGEIDAVVLTGTSHEDTRTAWLQDRAVPFVAFGRPWRSGDGARPAHAWADVDGAAGTRAATRHLLGTAGSRIAFLGWPTGSGTGDDRARGWLEAMADAGAEGPRWHTEESLGLARELTAAALAEDPGVDGIVCVSDSLAIGAHLAATGLGRPELPVVGFDNTPAAEALGLSSVEQLPEQVAAGVLDLLMGPTGSAVVHRSPQDDPAYVLVEPRLVVRAPADPVG</sequence>
<evidence type="ECO:0000256" key="2">
    <source>
        <dbReference type="ARBA" id="ARBA00023125"/>
    </source>
</evidence>
<dbReference type="SUPFAM" id="SSF53822">
    <property type="entry name" value="Periplasmic binding protein-like I"/>
    <property type="match status" value="1"/>
</dbReference>
<dbReference type="InterPro" id="IPR010982">
    <property type="entry name" value="Lambda_DNA-bd_dom_sf"/>
</dbReference>
<dbReference type="PRINTS" id="PR00036">
    <property type="entry name" value="HTHLACI"/>
</dbReference>
<keyword evidence="1" id="KW-0805">Transcription regulation</keyword>